<keyword evidence="3" id="KW-1185">Reference proteome</keyword>
<comment type="caution">
    <text evidence="2">The sequence shown here is derived from an EMBL/GenBank/DDBJ whole genome shotgun (WGS) entry which is preliminary data.</text>
</comment>
<gene>
    <name evidence="2" type="ORF">H9656_07250</name>
</gene>
<evidence type="ECO:0000313" key="3">
    <source>
        <dbReference type="Proteomes" id="UP000638918"/>
    </source>
</evidence>
<dbReference type="Proteomes" id="UP000638918">
    <property type="component" value="Unassembled WGS sequence"/>
</dbReference>
<reference evidence="2 3" key="1">
    <citation type="submission" date="2020-08" db="EMBL/GenBank/DDBJ databases">
        <title>A Genomic Blueprint of the Chicken Gut Microbiome.</title>
        <authorList>
            <person name="Gilroy R."/>
            <person name="Ravi A."/>
            <person name="Getino M."/>
            <person name="Pursley I."/>
            <person name="Horton D.L."/>
            <person name="Alikhan N.-F."/>
            <person name="Baker D."/>
            <person name="Gharbi K."/>
            <person name="Hall N."/>
            <person name="Watson M."/>
            <person name="Adriaenssens E.M."/>
            <person name="Foster-Nyarko E."/>
            <person name="Jarju S."/>
            <person name="Secka A."/>
            <person name="Antonio M."/>
            <person name="Oren A."/>
            <person name="Chaudhuri R."/>
            <person name="La Ragione R.M."/>
            <person name="Hildebrand F."/>
            <person name="Pallen M.J."/>
        </authorList>
    </citation>
    <scope>NUCLEOTIDE SEQUENCE [LARGE SCALE GENOMIC DNA]</scope>
    <source>
        <strain evidence="2 3">Sa3CVA3</strain>
    </source>
</reference>
<dbReference type="EMBL" id="JACSQU010000001">
    <property type="protein sequence ID" value="MBD7941179.1"/>
    <property type="molecule type" value="Genomic_DNA"/>
</dbReference>
<evidence type="ECO:0000313" key="2">
    <source>
        <dbReference type="EMBL" id="MBD7941179.1"/>
    </source>
</evidence>
<accession>A0ABR8R079</accession>
<evidence type="ECO:0000256" key="1">
    <source>
        <dbReference type="SAM" id="SignalP"/>
    </source>
</evidence>
<proteinExistence type="predicted"/>
<name>A0ABR8R079_9CAUL</name>
<protein>
    <submittedName>
        <fullName evidence="2">Uncharacterized protein</fullName>
    </submittedName>
</protein>
<feature type="signal peptide" evidence="1">
    <location>
        <begin position="1"/>
        <end position="25"/>
    </location>
</feature>
<organism evidence="2 3">
    <name type="scientific">Brevundimonas guildfordensis</name>
    <dbReference type="NCBI Taxonomy" id="2762241"/>
    <lineage>
        <taxon>Bacteria</taxon>
        <taxon>Pseudomonadati</taxon>
        <taxon>Pseudomonadota</taxon>
        <taxon>Alphaproteobacteria</taxon>
        <taxon>Caulobacterales</taxon>
        <taxon>Caulobacteraceae</taxon>
        <taxon>Brevundimonas</taxon>
    </lineage>
</organism>
<dbReference type="RefSeq" id="WP_191743489.1">
    <property type="nucleotide sequence ID" value="NZ_JACSQU010000001.1"/>
</dbReference>
<feature type="chain" id="PRO_5047406170" evidence="1">
    <location>
        <begin position="26"/>
        <end position="140"/>
    </location>
</feature>
<keyword evidence="1" id="KW-0732">Signal</keyword>
<sequence>MTANQTKGVLSSLAALMLLAEPAAAGPVIDIMGRVATVCRVSLAGGATPVEPGEQMLGRLTELCNNVEGYRLVLLHPAGLEDAYVVLDGERIAIAADATRTVIVDSNRPAYRERDLALVLAEGTEAVAVNIEAQPKGMIF</sequence>